<dbReference type="SUPFAM" id="SSF56300">
    <property type="entry name" value="Metallo-dependent phosphatases"/>
    <property type="match status" value="1"/>
</dbReference>
<keyword evidence="7 10" id="KW-0443">Lipid metabolism</keyword>
<dbReference type="Pfam" id="PF00149">
    <property type="entry name" value="Metallophos"/>
    <property type="match status" value="1"/>
</dbReference>
<feature type="binding site" evidence="10">
    <location>
        <position position="30"/>
    </location>
    <ligand>
        <name>Mn(2+)</name>
        <dbReference type="ChEBI" id="CHEBI:29035"/>
        <label>1</label>
    </ligand>
</feature>
<dbReference type="PANTHER" id="PTHR34990">
    <property type="entry name" value="UDP-2,3-DIACYLGLUCOSAMINE HYDROLASE-RELATED"/>
    <property type="match status" value="1"/>
</dbReference>
<evidence type="ECO:0000256" key="6">
    <source>
        <dbReference type="ARBA" id="ARBA00022801"/>
    </source>
</evidence>
<keyword evidence="1 10" id="KW-1003">Cell membrane</keyword>
<feature type="binding site" evidence="10">
    <location>
        <position position="28"/>
    </location>
    <ligand>
        <name>Mn(2+)</name>
        <dbReference type="ChEBI" id="CHEBI:29035"/>
        <label>1</label>
    </ligand>
</feature>
<comment type="pathway">
    <text evidence="10">Glycolipid biosynthesis; lipid IV(A) biosynthesis; lipid IV(A) from (3R)-3-hydroxytetradecanoyl-[acyl-carrier-protein] and UDP-N-acetyl-alpha-D-glucosamine: step 4/6.</text>
</comment>
<dbReference type="GO" id="GO:0019897">
    <property type="term" value="C:extrinsic component of plasma membrane"/>
    <property type="evidence" value="ECO:0007669"/>
    <property type="project" value="UniProtKB-UniRule"/>
</dbReference>
<feature type="binding site" evidence="10">
    <location>
        <position position="61"/>
    </location>
    <ligand>
        <name>Mn(2+)</name>
        <dbReference type="ChEBI" id="CHEBI:29035"/>
        <label>2</label>
    </ligand>
</feature>
<dbReference type="GO" id="GO:0009245">
    <property type="term" value="P:lipid A biosynthetic process"/>
    <property type="evidence" value="ECO:0007669"/>
    <property type="project" value="UniProtKB-UniRule"/>
</dbReference>
<dbReference type="EC" id="3.6.1.54" evidence="10"/>
<evidence type="ECO:0000313" key="11">
    <source>
        <dbReference type="EMBL" id="ANJ72770.1"/>
    </source>
</evidence>
<dbReference type="Proteomes" id="UP000078572">
    <property type="component" value="Chromosome 1"/>
</dbReference>
<dbReference type="STRING" id="190721.ACS15_2236"/>
<name>A0A191ZX75_9RALS</name>
<feature type="binding site" evidence="10">
    <location>
        <position position="61"/>
    </location>
    <ligand>
        <name>Mn(2+)</name>
        <dbReference type="ChEBI" id="CHEBI:29035"/>
        <label>1</label>
    </ligand>
</feature>
<dbReference type="PANTHER" id="PTHR34990:SF1">
    <property type="entry name" value="UDP-2,3-DIACYLGLUCOSAMINE HYDROLASE"/>
    <property type="match status" value="1"/>
</dbReference>
<comment type="similarity">
    <text evidence="10">Belongs to the LpxH family.</text>
</comment>
<evidence type="ECO:0000256" key="10">
    <source>
        <dbReference type="HAMAP-Rule" id="MF_00575"/>
    </source>
</evidence>
<dbReference type="AlphaFoldDB" id="A0A191ZX75"/>
<keyword evidence="12" id="KW-1185">Reference proteome</keyword>
<feature type="binding site" evidence="10">
    <location>
        <position position="227"/>
    </location>
    <ligand>
        <name>Mn(2+)</name>
        <dbReference type="ChEBI" id="CHEBI:29035"/>
        <label>1</label>
    </ligand>
</feature>
<dbReference type="InterPro" id="IPR010138">
    <property type="entry name" value="UDP-diacylglucosamine_Hdrlase"/>
</dbReference>
<dbReference type="HAMAP" id="MF_00575">
    <property type="entry name" value="LpxH"/>
    <property type="match status" value="1"/>
</dbReference>
<dbReference type="EMBL" id="CP016022">
    <property type="protein sequence ID" value="ANJ72770.1"/>
    <property type="molecule type" value="Genomic_DNA"/>
</dbReference>
<evidence type="ECO:0000256" key="2">
    <source>
        <dbReference type="ARBA" id="ARBA00022516"/>
    </source>
</evidence>
<comment type="function">
    <text evidence="10">Hydrolyzes the pyrophosphate bond of UDP-2,3-diacylglucosamine to yield 2,3-diacylglucosamine 1-phosphate (lipid X) and UMP by catalyzing the attack of water at the alpha-P atom. Involved in the biosynthesis of lipid A, a phosphorylated glycolipid that anchors the lipopolysaccharide to the outer membrane of the cell.</text>
</comment>
<evidence type="ECO:0000256" key="5">
    <source>
        <dbReference type="ARBA" id="ARBA00022723"/>
    </source>
</evidence>
<keyword evidence="9 10" id="KW-0464">Manganese</keyword>
<keyword evidence="5 10" id="KW-0479">Metal-binding</keyword>
<organism evidence="11 12">
    <name type="scientific">Ralstonia insidiosa</name>
    <dbReference type="NCBI Taxonomy" id="190721"/>
    <lineage>
        <taxon>Bacteria</taxon>
        <taxon>Pseudomonadati</taxon>
        <taxon>Pseudomonadota</taxon>
        <taxon>Betaproteobacteria</taxon>
        <taxon>Burkholderiales</taxon>
        <taxon>Burkholderiaceae</taxon>
        <taxon>Ralstonia</taxon>
    </lineage>
</organism>
<feature type="binding site" evidence="10">
    <location>
        <position position="225"/>
    </location>
    <ligand>
        <name>Mn(2+)</name>
        <dbReference type="ChEBI" id="CHEBI:29035"/>
        <label>2</label>
    </ligand>
</feature>
<proteinExistence type="inferred from homology"/>
<dbReference type="RefSeq" id="WP_064803909.1">
    <property type="nucleotide sequence ID" value="NZ_CP016022.1"/>
</dbReference>
<dbReference type="NCBIfam" id="NF003743">
    <property type="entry name" value="PRK05340.1"/>
    <property type="match status" value="1"/>
</dbReference>
<evidence type="ECO:0000256" key="3">
    <source>
        <dbReference type="ARBA" id="ARBA00022519"/>
    </source>
</evidence>
<protein>
    <recommendedName>
        <fullName evidence="10">UDP-2,3-diacylglucosamine hydrolase</fullName>
        <ecNumber evidence="10">3.6.1.54</ecNumber>
    </recommendedName>
    <alternativeName>
        <fullName evidence="10">UDP-2,3-diacylglucosamine diphosphatase</fullName>
    </alternativeName>
</protein>
<evidence type="ECO:0000256" key="1">
    <source>
        <dbReference type="ARBA" id="ARBA00022475"/>
    </source>
</evidence>
<keyword evidence="3 10" id="KW-0997">Cell inner membrane</keyword>
<accession>A0A191ZX75</accession>
<dbReference type="CDD" id="cd07398">
    <property type="entry name" value="MPP_YbbF-LpxH"/>
    <property type="match status" value="1"/>
</dbReference>
<comment type="catalytic activity">
    <reaction evidence="10">
        <text>UDP-2-N,3-O-bis[(3R)-3-hydroxytetradecanoyl]-alpha-D-glucosamine + H2O = 2-N,3-O-bis[(3R)-3-hydroxytetradecanoyl]-alpha-D-glucosaminyl 1-phosphate + UMP + 2 H(+)</text>
        <dbReference type="Rhea" id="RHEA:25213"/>
        <dbReference type="ChEBI" id="CHEBI:15377"/>
        <dbReference type="ChEBI" id="CHEBI:15378"/>
        <dbReference type="ChEBI" id="CHEBI:57865"/>
        <dbReference type="ChEBI" id="CHEBI:57957"/>
        <dbReference type="ChEBI" id="CHEBI:78847"/>
        <dbReference type="EC" id="3.6.1.54"/>
    </reaction>
</comment>
<feature type="binding site" evidence="10">
    <location>
        <position position="135"/>
    </location>
    <ligand>
        <name>Mn(2+)</name>
        <dbReference type="ChEBI" id="CHEBI:29035"/>
        <label>2</label>
    </ligand>
</feature>
<dbReference type="GO" id="GO:0005737">
    <property type="term" value="C:cytoplasm"/>
    <property type="evidence" value="ECO:0007669"/>
    <property type="project" value="InterPro"/>
</dbReference>
<feature type="binding site" evidence="10">
    <location>
        <position position="100"/>
    </location>
    <ligand>
        <name>Mn(2+)</name>
        <dbReference type="ChEBI" id="CHEBI:29035"/>
        <label>2</label>
    </ligand>
</feature>
<feature type="binding site" evidence="10">
    <location>
        <position position="181"/>
    </location>
    <ligand>
        <name>substrate</name>
    </ligand>
</feature>
<comment type="caution">
    <text evidence="10">Lacks conserved residue(s) required for the propagation of feature annotation.</text>
</comment>
<dbReference type="InterPro" id="IPR029052">
    <property type="entry name" value="Metallo-depent_PP-like"/>
</dbReference>
<keyword evidence="2 10" id="KW-0444">Lipid biosynthesis</keyword>
<keyword evidence="4 10" id="KW-0441">Lipid A biosynthesis</keyword>
<evidence type="ECO:0000256" key="8">
    <source>
        <dbReference type="ARBA" id="ARBA00023136"/>
    </source>
</evidence>
<dbReference type="Gene3D" id="3.60.21.10">
    <property type="match status" value="1"/>
</dbReference>
<evidence type="ECO:0000256" key="7">
    <source>
        <dbReference type="ARBA" id="ARBA00023098"/>
    </source>
</evidence>
<dbReference type="GO" id="GO:0030145">
    <property type="term" value="F:manganese ion binding"/>
    <property type="evidence" value="ECO:0007669"/>
    <property type="project" value="UniProtKB-UniRule"/>
</dbReference>
<dbReference type="InterPro" id="IPR004843">
    <property type="entry name" value="Calcineurin-like_PHP"/>
</dbReference>
<evidence type="ECO:0000256" key="9">
    <source>
        <dbReference type="ARBA" id="ARBA00023211"/>
    </source>
</evidence>
<sequence>MSDAAHASPASALKTPVRVSGPVFFISDLHLTATMPATAAAFERFMRTRARAAHTLVILGDFFEYWVGDEELADPFHQHVANLLAELASAGTRVLFMHGNRDFLLGKRFLAAAHATLLPDPSILEVDGQRIVLAHGDALCTRDTAYMRFRHWTRKRWVQRIFLTMPLRWRMKIAQKMRAESEAGRAVSANVAGEPRAAAMMGDVAPEAVDALFKTSGTPTLIHGHTHRPQRHHEPSGERWVLSDWDFDQAQPSARRGSFLKLENGALTVEQVTA</sequence>
<dbReference type="InterPro" id="IPR043461">
    <property type="entry name" value="LpxH-like"/>
</dbReference>
<dbReference type="NCBIfam" id="TIGR01854">
    <property type="entry name" value="lipid_A_lpxH"/>
    <property type="match status" value="1"/>
</dbReference>
<dbReference type="UniPathway" id="UPA00359">
    <property type="reaction ID" value="UER00480"/>
</dbReference>
<gene>
    <name evidence="10" type="primary">lpxH</name>
    <name evidence="11" type="ORF">A9Y76_09955</name>
</gene>
<keyword evidence="8 10" id="KW-0472">Membrane</keyword>
<feature type="binding site" evidence="10">
    <location>
        <begin position="100"/>
        <end position="101"/>
    </location>
    <ligand>
        <name>substrate</name>
    </ligand>
</feature>
<comment type="subcellular location">
    <subcellularLocation>
        <location evidence="10">Cell inner membrane</location>
        <topology evidence="10">Peripheral membrane protein</topology>
        <orientation evidence="10">Cytoplasmic side</orientation>
    </subcellularLocation>
</comment>
<dbReference type="OrthoDB" id="9783283at2"/>
<feature type="binding site" evidence="10">
    <location>
        <position position="225"/>
    </location>
    <ligand>
        <name>substrate</name>
    </ligand>
</feature>
<evidence type="ECO:0000256" key="4">
    <source>
        <dbReference type="ARBA" id="ARBA00022556"/>
    </source>
</evidence>
<dbReference type="GO" id="GO:0008758">
    <property type="term" value="F:UDP-2,3-diacylglucosamine hydrolase activity"/>
    <property type="evidence" value="ECO:0007669"/>
    <property type="project" value="UniProtKB-UniRule"/>
</dbReference>
<dbReference type="GeneID" id="61526341"/>
<evidence type="ECO:0000313" key="12">
    <source>
        <dbReference type="Proteomes" id="UP000078572"/>
    </source>
</evidence>
<comment type="cofactor">
    <cofactor evidence="10">
        <name>Mn(2+)</name>
        <dbReference type="ChEBI" id="CHEBI:29035"/>
    </cofactor>
    <text evidence="10">Binds 2 Mn(2+) ions per subunit in a binuclear metal center.</text>
</comment>
<feature type="binding site" evidence="10">
    <location>
        <position position="143"/>
    </location>
    <ligand>
        <name>substrate</name>
    </ligand>
</feature>
<reference evidence="12" key="1">
    <citation type="submission" date="2016-06" db="EMBL/GenBank/DDBJ databases">
        <authorList>
            <person name="Xu Y."/>
            <person name="Nagy A."/>
            <person name="Yan X."/>
            <person name="Kim S.W."/>
            <person name="Haley B."/>
            <person name="Liu N.T."/>
            <person name="Nou X."/>
        </authorList>
    </citation>
    <scope>NUCLEOTIDE SEQUENCE [LARGE SCALE GENOMIC DNA]</scope>
    <source>
        <strain evidence="12">ATCC 49129</strain>
    </source>
</reference>
<keyword evidence="6 10" id="KW-0378">Hydrolase</keyword>